<feature type="compositionally biased region" description="Acidic residues" evidence="1">
    <location>
        <begin position="10"/>
        <end position="27"/>
    </location>
</feature>
<reference evidence="2 3" key="1">
    <citation type="submission" date="2018-11" db="EMBL/GenBank/DDBJ databases">
        <title>Genome sequence of Saitozyma podzolica DSM 27192.</title>
        <authorList>
            <person name="Aliyu H."/>
            <person name="Gorte O."/>
            <person name="Ochsenreither K."/>
        </authorList>
    </citation>
    <scope>NUCLEOTIDE SEQUENCE [LARGE SCALE GENOMIC DNA]</scope>
    <source>
        <strain evidence="2 3">DSM 27192</strain>
    </source>
</reference>
<evidence type="ECO:0000313" key="3">
    <source>
        <dbReference type="Proteomes" id="UP000279259"/>
    </source>
</evidence>
<name>A0A427YK80_9TREE</name>
<proteinExistence type="predicted"/>
<keyword evidence="3" id="KW-1185">Reference proteome</keyword>
<dbReference type="Proteomes" id="UP000279259">
    <property type="component" value="Unassembled WGS sequence"/>
</dbReference>
<sequence>MGWREATVAVDDEDDEDDVEEEEAEEEDKTRPGPAFAPGGVLQGGSLAFQSVCGEPTQCRRNGSVFWERQHVYKRARRDSSRLTTNRSPREASRVGSGLA</sequence>
<dbReference type="EMBL" id="RSCD01000008">
    <property type="protein sequence ID" value="RSH91513.1"/>
    <property type="molecule type" value="Genomic_DNA"/>
</dbReference>
<feature type="region of interest" description="Disordered" evidence="1">
    <location>
        <begin position="1"/>
        <end position="43"/>
    </location>
</feature>
<feature type="region of interest" description="Disordered" evidence="1">
    <location>
        <begin position="76"/>
        <end position="100"/>
    </location>
</feature>
<comment type="caution">
    <text evidence="2">The sequence shown here is derived from an EMBL/GenBank/DDBJ whole genome shotgun (WGS) entry which is preliminary data.</text>
</comment>
<accession>A0A427YK80</accession>
<evidence type="ECO:0000256" key="1">
    <source>
        <dbReference type="SAM" id="MobiDB-lite"/>
    </source>
</evidence>
<organism evidence="2 3">
    <name type="scientific">Saitozyma podzolica</name>
    <dbReference type="NCBI Taxonomy" id="1890683"/>
    <lineage>
        <taxon>Eukaryota</taxon>
        <taxon>Fungi</taxon>
        <taxon>Dikarya</taxon>
        <taxon>Basidiomycota</taxon>
        <taxon>Agaricomycotina</taxon>
        <taxon>Tremellomycetes</taxon>
        <taxon>Tremellales</taxon>
        <taxon>Trimorphomycetaceae</taxon>
        <taxon>Saitozyma</taxon>
    </lineage>
</organism>
<gene>
    <name evidence="2" type="ORF">EHS25_009812</name>
</gene>
<dbReference type="AlphaFoldDB" id="A0A427YK80"/>
<protein>
    <submittedName>
        <fullName evidence="2">Uncharacterized protein</fullName>
    </submittedName>
</protein>
<evidence type="ECO:0000313" key="2">
    <source>
        <dbReference type="EMBL" id="RSH91513.1"/>
    </source>
</evidence>